<evidence type="ECO:0000256" key="1">
    <source>
        <dbReference type="SAM" id="MobiDB-lite"/>
    </source>
</evidence>
<keyword evidence="2" id="KW-1185">Reference proteome</keyword>
<feature type="region of interest" description="Disordered" evidence="1">
    <location>
        <begin position="1"/>
        <end position="40"/>
    </location>
</feature>
<proteinExistence type="predicted"/>
<accession>A0A7E4W8B6</accession>
<dbReference type="Proteomes" id="UP000492821">
    <property type="component" value="Unassembled WGS sequence"/>
</dbReference>
<evidence type="ECO:0000313" key="3">
    <source>
        <dbReference type="WBParaSite" id="Pan_g7496.t1"/>
    </source>
</evidence>
<evidence type="ECO:0000313" key="2">
    <source>
        <dbReference type="Proteomes" id="UP000492821"/>
    </source>
</evidence>
<name>A0A7E4W8B6_PANRE</name>
<reference evidence="3" key="2">
    <citation type="submission" date="2020-10" db="UniProtKB">
        <authorList>
            <consortium name="WormBaseParasite"/>
        </authorList>
    </citation>
    <scope>IDENTIFICATION</scope>
</reference>
<organism evidence="2 3">
    <name type="scientific">Panagrellus redivivus</name>
    <name type="common">Microworm</name>
    <dbReference type="NCBI Taxonomy" id="6233"/>
    <lineage>
        <taxon>Eukaryota</taxon>
        <taxon>Metazoa</taxon>
        <taxon>Ecdysozoa</taxon>
        <taxon>Nematoda</taxon>
        <taxon>Chromadorea</taxon>
        <taxon>Rhabditida</taxon>
        <taxon>Tylenchina</taxon>
        <taxon>Panagrolaimomorpha</taxon>
        <taxon>Panagrolaimoidea</taxon>
        <taxon>Panagrolaimidae</taxon>
        <taxon>Panagrellus</taxon>
    </lineage>
</organism>
<dbReference type="AlphaFoldDB" id="A0A7E4W8B6"/>
<reference evidence="2" key="1">
    <citation type="journal article" date="2013" name="Genetics">
        <title>The draft genome and transcriptome of Panagrellus redivivus are shaped by the harsh demands of a free-living lifestyle.</title>
        <authorList>
            <person name="Srinivasan J."/>
            <person name="Dillman A.R."/>
            <person name="Macchietto M.G."/>
            <person name="Heikkinen L."/>
            <person name="Lakso M."/>
            <person name="Fracchia K.M."/>
            <person name="Antoshechkin I."/>
            <person name="Mortazavi A."/>
            <person name="Wong G."/>
            <person name="Sternberg P.W."/>
        </authorList>
    </citation>
    <scope>NUCLEOTIDE SEQUENCE [LARGE SCALE GENOMIC DNA]</scope>
    <source>
        <strain evidence="2">MT8872</strain>
    </source>
</reference>
<protein>
    <submittedName>
        <fullName evidence="3">Uncharacterized protein</fullName>
    </submittedName>
</protein>
<dbReference type="WBParaSite" id="Pan_g7496.t1">
    <property type="protein sequence ID" value="Pan_g7496.t1"/>
    <property type="gene ID" value="Pan_g7496"/>
</dbReference>
<sequence>MHRQDLKKGVRGHILAGSKVRKRRPAQDPPTSFSAPTDGVLSARSRQLDGAGTYSLQQFTWGRLAGYWTGSNLGYERSIQGGGGGSTVSWTSFISTMCPSK</sequence>